<dbReference type="EMBL" id="CP001810">
    <property type="protein sequence ID" value="ADL35160.1"/>
    <property type="molecule type" value="Genomic_DNA"/>
</dbReference>
<name>E0RZP4_BUTPB</name>
<evidence type="ECO:0008006" key="3">
    <source>
        <dbReference type="Google" id="ProtNLM"/>
    </source>
</evidence>
<reference evidence="1 2" key="1">
    <citation type="journal article" date="2010" name="PLoS ONE">
        <title>The glycobiome of the rumen bacterium Butyrivibrio proteoclasticus B316(T) highlights adaptation to a polysaccharide-rich environment.</title>
        <authorList>
            <person name="Kelly W.J."/>
            <person name="Leahy S.C."/>
            <person name="Altermann E."/>
            <person name="Yeoman C.J."/>
            <person name="Dunne J.C."/>
            <person name="Kong Z."/>
            <person name="Pacheco D.M."/>
            <person name="Li D."/>
            <person name="Noel S.J."/>
            <person name="Moon C.D."/>
            <person name="Cookson A.L."/>
            <person name="Attwood G.T."/>
        </authorList>
    </citation>
    <scope>NUCLEOTIDE SEQUENCE [LARGE SCALE GENOMIC DNA]</scope>
    <source>
        <strain evidence="2">ATCC 51982 / DSM 14932 / B316</strain>
    </source>
</reference>
<sequence>MSDNRKPDIYVLWTGGWDSTFRMVQIQKEPGEKPIVVQPVYISENGRKSENIEIERMQKMLPMLREIGPNDFLDLMIIKKSEIPENEQISEAYGRLNKLVRLGSQYDWIARLAVQYPGIEVGIEMPTGQYGGCSTALSKYGKLVFRDNSYYVDKENSTDDVNLVLGNLSFPIKMITEDRMIELIHEWHCDDLMTNIWFCHTPIDGKPCGYCRPCQQKMEANMEWLIPESGQKRYRFFKRAAKIVSTRYSYKVTGWFCK</sequence>
<dbReference type="SUPFAM" id="SSF52402">
    <property type="entry name" value="Adenine nucleotide alpha hydrolases-like"/>
    <property type="match status" value="1"/>
</dbReference>
<dbReference type="InterPro" id="IPR014729">
    <property type="entry name" value="Rossmann-like_a/b/a_fold"/>
</dbReference>
<keyword evidence="2" id="KW-1185">Reference proteome</keyword>
<protein>
    <recommendedName>
        <fullName evidence="3">7-cyano-7-deazaguanine synthase</fullName>
    </recommendedName>
</protein>
<dbReference type="STRING" id="515622.bpr_I2427"/>
<dbReference type="Gene3D" id="3.40.50.620">
    <property type="entry name" value="HUPs"/>
    <property type="match status" value="1"/>
</dbReference>
<gene>
    <name evidence="1" type="ordered locus">bpr_I2427</name>
</gene>
<evidence type="ECO:0000313" key="2">
    <source>
        <dbReference type="Proteomes" id="UP000001299"/>
    </source>
</evidence>
<dbReference type="eggNOG" id="COG0603">
    <property type="taxonomic scope" value="Bacteria"/>
</dbReference>
<proteinExistence type="predicted"/>
<dbReference type="Proteomes" id="UP000001299">
    <property type="component" value="Chromosome 1"/>
</dbReference>
<dbReference type="HOGENOM" id="CLU_096327_0_0_9"/>
<dbReference type="RefSeq" id="WP_013281813.1">
    <property type="nucleotide sequence ID" value="NC_014387.1"/>
</dbReference>
<dbReference type="KEGG" id="bpb:bpr_I2427"/>
<accession>E0RZP4</accession>
<organism evidence="1 2">
    <name type="scientific">Butyrivibrio proteoclasticus (strain ATCC 51982 / DSM 14932 / B316)</name>
    <name type="common">Clostridium proteoclasticum</name>
    <dbReference type="NCBI Taxonomy" id="515622"/>
    <lineage>
        <taxon>Bacteria</taxon>
        <taxon>Bacillati</taxon>
        <taxon>Bacillota</taxon>
        <taxon>Clostridia</taxon>
        <taxon>Lachnospirales</taxon>
        <taxon>Lachnospiraceae</taxon>
        <taxon>Butyrivibrio</taxon>
    </lineage>
</organism>
<evidence type="ECO:0000313" key="1">
    <source>
        <dbReference type="EMBL" id="ADL35160.1"/>
    </source>
</evidence>
<dbReference type="AlphaFoldDB" id="E0RZP4"/>